<dbReference type="AlphaFoldDB" id="A0A6J4QT42"/>
<protein>
    <submittedName>
        <fullName evidence="2">Uncharacterized protein</fullName>
    </submittedName>
</protein>
<feature type="region of interest" description="Disordered" evidence="1">
    <location>
        <begin position="70"/>
        <end position="100"/>
    </location>
</feature>
<organism evidence="2">
    <name type="scientific">uncultured Rubrobacteraceae bacterium</name>
    <dbReference type="NCBI Taxonomy" id="349277"/>
    <lineage>
        <taxon>Bacteria</taxon>
        <taxon>Bacillati</taxon>
        <taxon>Actinomycetota</taxon>
        <taxon>Rubrobacteria</taxon>
        <taxon>Rubrobacterales</taxon>
        <taxon>Rubrobacteraceae</taxon>
        <taxon>environmental samples</taxon>
    </lineage>
</organism>
<evidence type="ECO:0000313" key="2">
    <source>
        <dbReference type="EMBL" id="CAA9454383.1"/>
    </source>
</evidence>
<proteinExistence type="predicted"/>
<gene>
    <name evidence="2" type="ORF">AVDCRST_MAG02-1358</name>
</gene>
<dbReference type="EMBL" id="CADCVH010000044">
    <property type="protein sequence ID" value="CAA9454383.1"/>
    <property type="molecule type" value="Genomic_DNA"/>
</dbReference>
<evidence type="ECO:0000256" key="1">
    <source>
        <dbReference type="SAM" id="MobiDB-lite"/>
    </source>
</evidence>
<reference evidence="2" key="1">
    <citation type="submission" date="2020-02" db="EMBL/GenBank/DDBJ databases">
        <authorList>
            <person name="Meier V. D."/>
        </authorList>
    </citation>
    <scope>NUCLEOTIDE SEQUENCE</scope>
    <source>
        <strain evidence="2">AVDCRST_MAG02</strain>
    </source>
</reference>
<accession>A0A6J4QT42</accession>
<name>A0A6J4QT42_9ACTN</name>
<sequence length="100" mass="10860">MADRTTKERKLMALMVNDLEASMGLEDLSRAEEEVGALPDDELDRMLASRLELPYPTDAETLDAALLHVQEPETLSGSPGNLTAAPDMSHEPGPGENRDV</sequence>